<dbReference type="GO" id="GO:0016020">
    <property type="term" value="C:membrane"/>
    <property type="evidence" value="ECO:0007669"/>
    <property type="project" value="UniProtKB-SubCell"/>
</dbReference>
<keyword evidence="3 6" id="KW-0812">Transmembrane</keyword>
<dbReference type="OrthoDB" id="10030083at2759"/>
<dbReference type="InterPro" id="IPR036938">
    <property type="entry name" value="PAP2/HPO_sf"/>
</dbReference>
<evidence type="ECO:0000256" key="3">
    <source>
        <dbReference type="ARBA" id="ARBA00022692"/>
    </source>
</evidence>
<reference evidence="8" key="2">
    <citation type="journal article" date="2023" name="IMA Fungus">
        <title>Comparative genomic study of the Penicillium genus elucidates a diverse pangenome and 15 lateral gene transfer events.</title>
        <authorList>
            <person name="Petersen C."/>
            <person name="Sorensen T."/>
            <person name="Nielsen M.R."/>
            <person name="Sondergaard T.E."/>
            <person name="Sorensen J.L."/>
            <person name="Fitzpatrick D.A."/>
            <person name="Frisvad J.C."/>
            <person name="Nielsen K.L."/>
        </authorList>
    </citation>
    <scope>NUCLEOTIDE SEQUENCE</scope>
    <source>
        <strain evidence="8">IBT 19713</strain>
    </source>
</reference>
<dbReference type="GO" id="GO:0008195">
    <property type="term" value="F:phosphatidate phosphatase activity"/>
    <property type="evidence" value="ECO:0007669"/>
    <property type="project" value="TreeGrafter"/>
</dbReference>
<evidence type="ECO:0000259" key="7">
    <source>
        <dbReference type="SMART" id="SM00014"/>
    </source>
</evidence>
<comment type="caution">
    <text evidence="8">The sequence shown here is derived from an EMBL/GenBank/DDBJ whole genome shotgun (WGS) entry which is preliminary data.</text>
</comment>
<dbReference type="InterPro" id="IPR043216">
    <property type="entry name" value="PAP-like"/>
</dbReference>
<comment type="similarity">
    <text evidence="2">Belongs to the PA-phosphatase related phosphoesterase family.</text>
</comment>
<feature type="transmembrane region" description="Helical" evidence="6">
    <location>
        <begin position="20"/>
        <end position="41"/>
    </location>
</feature>
<accession>A0A9W9NGI4</accession>
<dbReference type="AlphaFoldDB" id="A0A9W9NGI4"/>
<dbReference type="PANTHER" id="PTHR10165">
    <property type="entry name" value="LIPID PHOSPHATE PHOSPHATASE"/>
    <property type="match status" value="1"/>
</dbReference>
<dbReference type="InterPro" id="IPR000326">
    <property type="entry name" value="PAP2/HPO"/>
</dbReference>
<keyword evidence="4 6" id="KW-1133">Transmembrane helix</keyword>
<evidence type="ECO:0000313" key="9">
    <source>
        <dbReference type="Proteomes" id="UP001150941"/>
    </source>
</evidence>
<evidence type="ECO:0000256" key="6">
    <source>
        <dbReference type="SAM" id="Phobius"/>
    </source>
</evidence>
<dbReference type="PANTHER" id="PTHR10165:SF154">
    <property type="entry name" value="PAP2 DOMAIN PROTEIN (AFU_ORTHOLOGUE AFUA_1G09730)"/>
    <property type="match status" value="1"/>
</dbReference>
<dbReference type="Pfam" id="PF01569">
    <property type="entry name" value="PAP2"/>
    <property type="match status" value="1"/>
</dbReference>
<feature type="transmembrane region" description="Helical" evidence="6">
    <location>
        <begin position="268"/>
        <end position="286"/>
    </location>
</feature>
<dbReference type="GO" id="GO:0046839">
    <property type="term" value="P:phospholipid dephosphorylation"/>
    <property type="evidence" value="ECO:0007669"/>
    <property type="project" value="TreeGrafter"/>
</dbReference>
<keyword evidence="5 6" id="KW-0472">Membrane</keyword>
<reference evidence="8" key="1">
    <citation type="submission" date="2022-11" db="EMBL/GenBank/DDBJ databases">
        <authorList>
            <person name="Petersen C."/>
        </authorList>
    </citation>
    <scope>NUCLEOTIDE SEQUENCE</scope>
    <source>
        <strain evidence="8">IBT 19713</strain>
    </source>
</reference>
<evidence type="ECO:0000256" key="4">
    <source>
        <dbReference type="ARBA" id="ARBA00022989"/>
    </source>
</evidence>
<evidence type="ECO:0000256" key="2">
    <source>
        <dbReference type="ARBA" id="ARBA00008816"/>
    </source>
</evidence>
<dbReference type="Gene3D" id="1.20.144.10">
    <property type="entry name" value="Phosphatidic acid phosphatase type 2/haloperoxidase"/>
    <property type="match status" value="1"/>
</dbReference>
<dbReference type="GO" id="GO:0006644">
    <property type="term" value="P:phospholipid metabolic process"/>
    <property type="evidence" value="ECO:0007669"/>
    <property type="project" value="InterPro"/>
</dbReference>
<dbReference type="CDD" id="cd03390">
    <property type="entry name" value="PAP2_containing_1_like"/>
    <property type="match status" value="1"/>
</dbReference>
<comment type="subcellular location">
    <subcellularLocation>
        <location evidence="1">Membrane</location>
        <topology evidence="1">Multi-pass membrane protein</topology>
    </subcellularLocation>
</comment>
<protein>
    <recommendedName>
        <fullName evidence="7">Phosphatidic acid phosphatase type 2/haloperoxidase domain-containing protein</fullName>
    </recommendedName>
</protein>
<name>A0A9W9NGI4_9EURO</name>
<dbReference type="SMART" id="SM00014">
    <property type="entry name" value="acidPPc"/>
    <property type="match status" value="1"/>
</dbReference>
<evidence type="ECO:0000256" key="1">
    <source>
        <dbReference type="ARBA" id="ARBA00004141"/>
    </source>
</evidence>
<evidence type="ECO:0000256" key="5">
    <source>
        <dbReference type="ARBA" id="ARBA00023136"/>
    </source>
</evidence>
<sequence>MGPKQAIAHISKVHISKVLLLSYVVDWVFIVGVALIGYGFYKESPNQHPFSLSDPTISYPYDKKETVSTKTLILVSLLAPAAIILIGAWTIVPGTAAPAGIKPSTAQVLRRNVWMSTQGLKVLVGKPRPDLLDRCKPDLSKITDYMVGGLGTHIQDAPILVTWGICQVKTNLVKIDGFSSFPSGHASFSFAGLGYLTLWFAAKLSIGFPYLSVYPVKNETHTDDQQSARKRGAAPPVLLMVLAFVPTATACFIAASRWANCRHHGFDVLFGSAMGIFFAFIGFRMYHLPIQRGAGWAWGPRSPHRAFIRGLGFPSSLGTDSWTYSSKGGDQDSCVYREDNAIENGASNGNHSQLPMAERA</sequence>
<feature type="transmembrane region" description="Helical" evidence="6">
    <location>
        <begin position="237"/>
        <end position="256"/>
    </location>
</feature>
<feature type="transmembrane region" description="Helical" evidence="6">
    <location>
        <begin position="72"/>
        <end position="92"/>
    </location>
</feature>
<dbReference type="Proteomes" id="UP001150941">
    <property type="component" value="Unassembled WGS sequence"/>
</dbReference>
<dbReference type="GeneID" id="83205342"/>
<dbReference type="EMBL" id="JAPQKS010000007">
    <property type="protein sequence ID" value="KAJ5219539.1"/>
    <property type="molecule type" value="Genomic_DNA"/>
</dbReference>
<organism evidence="8 9">
    <name type="scientific">Penicillium chermesinum</name>
    <dbReference type="NCBI Taxonomy" id="63820"/>
    <lineage>
        <taxon>Eukaryota</taxon>
        <taxon>Fungi</taxon>
        <taxon>Dikarya</taxon>
        <taxon>Ascomycota</taxon>
        <taxon>Pezizomycotina</taxon>
        <taxon>Eurotiomycetes</taxon>
        <taxon>Eurotiomycetidae</taxon>
        <taxon>Eurotiales</taxon>
        <taxon>Aspergillaceae</taxon>
        <taxon>Penicillium</taxon>
    </lineage>
</organism>
<feature type="domain" description="Phosphatidic acid phosphatase type 2/haloperoxidase" evidence="7">
    <location>
        <begin position="99"/>
        <end position="283"/>
    </location>
</feature>
<dbReference type="FunFam" id="1.20.144.10:FF:000042">
    <property type="entry name" value="PAP2 domain protein"/>
    <property type="match status" value="1"/>
</dbReference>
<evidence type="ECO:0000313" key="8">
    <source>
        <dbReference type="EMBL" id="KAJ5219539.1"/>
    </source>
</evidence>
<gene>
    <name evidence="8" type="ORF">N7468_008743</name>
</gene>
<dbReference type="SUPFAM" id="SSF48317">
    <property type="entry name" value="Acid phosphatase/Vanadium-dependent haloperoxidase"/>
    <property type="match status" value="1"/>
</dbReference>
<dbReference type="RefSeq" id="XP_058326369.1">
    <property type="nucleotide sequence ID" value="XM_058478039.1"/>
</dbReference>
<keyword evidence="9" id="KW-1185">Reference proteome</keyword>
<proteinExistence type="inferred from homology"/>